<feature type="transmembrane region" description="Helical" evidence="1">
    <location>
        <begin position="158"/>
        <end position="179"/>
    </location>
</feature>
<proteinExistence type="predicted"/>
<dbReference type="InterPro" id="IPR003675">
    <property type="entry name" value="Rce1/LyrA-like_dom"/>
</dbReference>
<dbReference type="Pfam" id="PF02517">
    <property type="entry name" value="Rce1-like"/>
    <property type="match status" value="1"/>
</dbReference>
<keyword evidence="1" id="KW-1133">Transmembrane helix</keyword>
<reference evidence="3 4" key="1">
    <citation type="submission" date="2020-08" db="EMBL/GenBank/DDBJ databases">
        <title>Genomic Encyclopedia of Type Strains, Phase IV (KMG-IV): sequencing the most valuable type-strain genomes for metagenomic binning, comparative biology and taxonomic classification.</title>
        <authorList>
            <person name="Goeker M."/>
        </authorList>
    </citation>
    <scope>NUCLEOTIDE SEQUENCE [LARGE SCALE GENOMIC DNA]</scope>
    <source>
        <strain evidence="3 4">DSM 45615</strain>
    </source>
</reference>
<dbReference type="AlphaFoldDB" id="A0A840P689"/>
<dbReference type="RefSeq" id="WP_185051401.1">
    <property type="nucleotide sequence ID" value="NZ_BAABIX010000007.1"/>
</dbReference>
<feature type="transmembrane region" description="Helical" evidence="1">
    <location>
        <begin position="29"/>
        <end position="52"/>
    </location>
</feature>
<evidence type="ECO:0000256" key="1">
    <source>
        <dbReference type="SAM" id="Phobius"/>
    </source>
</evidence>
<protein>
    <recommendedName>
        <fullName evidence="2">CAAX prenyl protease 2/Lysostaphin resistance protein A-like domain-containing protein</fullName>
    </recommendedName>
</protein>
<gene>
    <name evidence="3" type="ORF">HNP84_004241</name>
</gene>
<dbReference type="InterPro" id="IPR042150">
    <property type="entry name" value="MmRce1-like"/>
</dbReference>
<evidence type="ECO:0000259" key="2">
    <source>
        <dbReference type="Pfam" id="PF02517"/>
    </source>
</evidence>
<dbReference type="Proteomes" id="UP000578449">
    <property type="component" value="Unassembled WGS sequence"/>
</dbReference>
<feature type="transmembrane region" description="Helical" evidence="1">
    <location>
        <begin position="251"/>
        <end position="274"/>
    </location>
</feature>
<accession>A0A840P689</accession>
<feature type="transmembrane region" description="Helical" evidence="1">
    <location>
        <begin position="294"/>
        <end position="310"/>
    </location>
</feature>
<feature type="transmembrane region" description="Helical" evidence="1">
    <location>
        <begin position="108"/>
        <end position="138"/>
    </location>
</feature>
<keyword evidence="1" id="KW-0812">Transmembrane</keyword>
<dbReference type="GO" id="GO:0004175">
    <property type="term" value="F:endopeptidase activity"/>
    <property type="evidence" value="ECO:0007669"/>
    <property type="project" value="UniProtKB-ARBA"/>
</dbReference>
<dbReference type="GO" id="GO:0080120">
    <property type="term" value="P:CAAX-box protein maturation"/>
    <property type="evidence" value="ECO:0007669"/>
    <property type="project" value="UniProtKB-ARBA"/>
</dbReference>
<sequence>MDPAVPVAGPMAPADPAVPAEVPWREIMVYLAIAFGASWVLWAPIVFGWIAPGTGLAGTDAGPVALAVAAGSMLAPSIAVLTVVRWVRRPVSIPLSTGLAPLGPRGRLIGHCLLALVMFPALGVLTLVLGSMLGRYHFDLTGLSGMRTALQLGPDAPVAGPALATALLMFLPGLPLMFGEEWGWRGYLEPRLQPLGIVPMVAISGFVWGIWHLPAAFVAGRDPAVWLPAYVIDCTLIGALLCWLRLRTRTIWPAVLGHAAISGFPVPVLAAWLADADRPYDEFAVESLGGWVSWILKAVLVIVLIVTGRFRPLR</sequence>
<keyword evidence="4" id="KW-1185">Reference proteome</keyword>
<dbReference type="PANTHER" id="PTHR35797:SF1">
    <property type="entry name" value="PROTEASE"/>
    <property type="match status" value="1"/>
</dbReference>
<keyword evidence="1" id="KW-0472">Membrane</keyword>
<organism evidence="3 4">
    <name type="scientific">Thermocatellispora tengchongensis</name>
    <dbReference type="NCBI Taxonomy" id="1073253"/>
    <lineage>
        <taxon>Bacteria</taxon>
        <taxon>Bacillati</taxon>
        <taxon>Actinomycetota</taxon>
        <taxon>Actinomycetes</taxon>
        <taxon>Streptosporangiales</taxon>
        <taxon>Streptosporangiaceae</taxon>
        <taxon>Thermocatellispora</taxon>
    </lineage>
</organism>
<evidence type="ECO:0000313" key="4">
    <source>
        <dbReference type="Proteomes" id="UP000578449"/>
    </source>
</evidence>
<dbReference type="PANTHER" id="PTHR35797">
    <property type="entry name" value="PROTEASE-RELATED"/>
    <property type="match status" value="1"/>
</dbReference>
<dbReference type="EMBL" id="JACHGN010000008">
    <property type="protein sequence ID" value="MBB5134509.1"/>
    <property type="molecule type" value="Genomic_DNA"/>
</dbReference>
<feature type="transmembrane region" description="Helical" evidence="1">
    <location>
        <begin position="191"/>
        <end position="211"/>
    </location>
</feature>
<feature type="domain" description="CAAX prenyl protease 2/Lysostaphin resistance protein A-like" evidence="2">
    <location>
        <begin position="166"/>
        <end position="262"/>
    </location>
</feature>
<feature type="transmembrane region" description="Helical" evidence="1">
    <location>
        <begin position="64"/>
        <end position="87"/>
    </location>
</feature>
<evidence type="ECO:0000313" key="3">
    <source>
        <dbReference type="EMBL" id="MBB5134509.1"/>
    </source>
</evidence>
<feature type="transmembrane region" description="Helical" evidence="1">
    <location>
        <begin position="223"/>
        <end position="244"/>
    </location>
</feature>
<name>A0A840P689_9ACTN</name>
<comment type="caution">
    <text evidence="3">The sequence shown here is derived from an EMBL/GenBank/DDBJ whole genome shotgun (WGS) entry which is preliminary data.</text>
</comment>